<evidence type="ECO:0000259" key="2">
    <source>
        <dbReference type="Pfam" id="PF00135"/>
    </source>
</evidence>
<gene>
    <name evidence="3" type="ORF">OC842_003033</name>
</gene>
<proteinExistence type="predicted"/>
<dbReference type="PROSITE" id="PS00941">
    <property type="entry name" value="CARBOXYLESTERASE_B_2"/>
    <property type="match status" value="1"/>
</dbReference>
<keyword evidence="4" id="KW-1185">Reference proteome</keyword>
<comment type="caution">
    <text evidence="3">The sequence shown here is derived from an EMBL/GenBank/DDBJ whole genome shotgun (WGS) entry which is preliminary data.</text>
</comment>
<dbReference type="InterPro" id="IPR029058">
    <property type="entry name" value="AB_hydrolase_fold"/>
</dbReference>
<dbReference type="PANTHER" id="PTHR45570">
    <property type="entry name" value="CARBOXYLIC ESTER HYDROLASE"/>
    <property type="match status" value="1"/>
</dbReference>
<dbReference type="Proteomes" id="UP001176521">
    <property type="component" value="Unassembled WGS sequence"/>
</dbReference>
<evidence type="ECO:0000313" key="4">
    <source>
        <dbReference type="Proteomes" id="UP001176521"/>
    </source>
</evidence>
<dbReference type="AlphaFoldDB" id="A0AAN6GC80"/>
<evidence type="ECO:0000313" key="3">
    <source>
        <dbReference type="EMBL" id="KAK0533249.1"/>
    </source>
</evidence>
<dbReference type="PANTHER" id="PTHR45570:SF1">
    <property type="entry name" value="CARBOXYLIC ESTER HYDROLASE"/>
    <property type="match status" value="1"/>
</dbReference>
<dbReference type="EMBL" id="JAPDMQ010000141">
    <property type="protein sequence ID" value="KAK0533249.1"/>
    <property type="molecule type" value="Genomic_DNA"/>
</dbReference>
<keyword evidence="1" id="KW-0732">Signal</keyword>
<organism evidence="3 4">
    <name type="scientific">Tilletia horrida</name>
    <dbReference type="NCBI Taxonomy" id="155126"/>
    <lineage>
        <taxon>Eukaryota</taxon>
        <taxon>Fungi</taxon>
        <taxon>Dikarya</taxon>
        <taxon>Basidiomycota</taxon>
        <taxon>Ustilaginomycotina</taxon>
        <taxon>Exobasidiomycetes</taxon>
        <taxon>Tilletiales</taxon>
        <taxon>Tilletiaceae</taxon>
        <taxon>Tilletia</taxon>
    </lineage>
</organism>
<dbReference type="SUPFAM" id="SSF53474">
    <property type="entry name" value="alpha/beta-Hydrolases"/>
    <property type="match status" value="1"/>
</dbReference>
<protein>
    <recommendedName>
        <fullName evidence="2">Carboxylesterase type B domain-containing protein</fullName>
    </recommendedName>
</protein>
<dbReference type="Pfam" id="PF00135">
    <property type="entry name" value="COesterase"/>
    <property type="match status" value="1"/>
</dbReference>
<accession>A0AAN6GC80</accession>
<dbReference type="Gene3D" id="3.40.50.1820">
    <property type="entry name" value="alpha/beta hydrolase"/>
    <property type="match status" value="1"/>
</dbReference>
<reference evidence="3" key="1">
    <citation type="journal article" date="2023" name="PhytoFront">
        <title>Draft Genome Resources of Seven Strains of Tilletia horrida, Causal Agent of Kernel Smut of Rice.</title>
        <authorList>
            <person name="Khanal S."/>
            <person name="Antony Babu S."/>
            <person name="Zhou X.G."/>
        </authorList>
    </citation>
    <scope>NUCLEOTIDE SEQUENCE</scope>
    <source>
        <strain evidence="3">TX3</strain>
    </source>
</reference>
<sequence>MAPVKALFGTFLPTFLGSLALLASTASAGPIPNNPTVGTRAGVTTASIQSSSYIVQTALGPAKGTASGSGAARFTLPYAKPPVGGLRFANPQPPASFNGTYDASATPPSCYGFNGARGGNSPSEDCLYLNVYAPASACSTSNLGVLVWIHGGSFIGGSSTNAGLDASVLATKQNLVIVTLQYRLGLFGFFQNAALLDEQNGGGANSAKVAGNQAVRDVVAALSFVKSNIANLGGNPGAITVAGQSSGAHLVRTLLTIPSASSLFARAAIFSDPEDYGLANATQAAALTNYALEGLGCAPADLECARAQSASDILGASLDAFSNLPASGADPSLPAGEPFRPVLGSYIPRSLERGLAARTVSLSKPVIFSTVKNEAGSQVGTLFEPTSAGDSTLTLRANGYPLDLATAAGLAFNAGRGQKAVGAAAYAFNTSSSGADSLRSQLELISTDGLWRCATQTNAINAQKTGAKVWLAQTNIGATYPSNANIDYCLKPGVVCHEDDIFLLFGTYPSSSSTTAIRAVSAEWQARLASFVRSGSPNAAGYASWAPVSGAQGALNVLMLGANAGTGASAVQQTQRKGVCGNAGLWGQSIQFDWQLYHA</sequence>
<feature type="signal peptide" evidence="1">
    <location>
        <begin position="1"/>
        <end position="28"/>
    </location>
</feature>
<evidence type="ECO:0000256" key="1">
    <source>
        <dbReference type="SAM" id="SignalP"/>
    </source>
</evidence>
<name>A0AAN6GC80_9BASI</name>
<dbReference type="InterPro" id="IPR002018">
    <property type="entry name" value="CarbesteraseB"/>
</dbReference>
<feature type="chain" id="PRO_5042811928" description="Carboxylesterase type B domain-containing protein" evidence="1">
    <location>
        <begin position="29"/>
        <end position="599"/>
    </location>
</feature>
<dbReference type="InterPro" id="IPR019819">
    <property type="entry name" value="Carboxylesterase_B_CS"/>
</dbReference>
<feature type="domain" description="Carboxylesterase type B" evidence="2">
    <location>
        <begin position="54"/>
        <end position="560"/>
    </location>
</feature>